<dbReference type="RefSeq" id="WP_238317014.1">
    <property type="nucleotide sequence ID" value="NZ_BQKV01000046.1"/>
</dbReference>
<sequence length="462" mass="49054">MAKDFKKLALDIVARVGGEENVVSLTHCVTRLRFVLKDESKADTAALSGTKGVIKVIQAGGQYQVVIGNDVGEVYDAVLANTKIKAAGEEAASSGAKAAPGKKKSILGDGFVSVVSGIFMPFMGAFTAAGLIKGFLVLFTTLGWLDKEATTYTILYAAGDGVFYFLPVFLSYTAGKTFGAKPFVSMAIASALVYPNIVALNGAEGVAFLGIPVQMINYTSSVLPIIAICFVQGQLEKLLYKYIPKLVSGMLVPLFTVLILVPLGFIVIGPVTNFVGNIIATVITFLLEVCPPVAGFLMAALWPVMIIFGVHWAFIPVAINNMMTLGYDNILPLTVGCNFGIAAAALAVFLKTRNRDLKETAGPSVISALIGGVTEPAVYGVLVRFKKPMVIVCLVNGIGGALCAMFHVVRDTQISVNLLTMPAIWAVYGSWGIVAIVISFVGSFVLTWMFGFSDKMLEAEKQ</sequence>
<evidence type="ECO:0000256" key="1">
    <source>
        <dbReference type="ARBA" id="ARBA00004651"/>
    </source>
</evidence>
<evidence type="ECO:0000256" key="11">
    <source>
        <dbReference type="PROSITE-ProRule" id="PRU00421"/>
    </source>
</evidence>
<dbReference type="PANTHER" id="PTHR30175">
    <property type="entry name" value="PHOSPHOTRANSFERASE SYSTEM TRANSPORT PROTEIN"/>
    <property type="match status" value="1"/>
</dbReference>
<dbReference type="GO" id="GO:0015771">
    <property type="term" value="P:trehalose transport"/>
    <property type="evidence" value="ECO:0007669"/>
    <property type="project" value="TreeGrafter"/>
</dbReference>
<dbReference type="InterPro" id="IPR018113">
    <property type="entry name" value="PTrfase_EIIB_Cys"/>
</dbReference>
<dbReference type="FunFam" id="3.30.1360.60:FF:000001">
    <property type="entry name" value="PTS system glucose-specific IIBC component PtsG"/>
    <property type="match status" value="1"/>
</dbReference>
<gene>
    <name evidence="15" type="ORF">JCM17207_14490</name>
</gene>
<dbReference type="InterPro" id="IPR013013">
    <property type="entry name" value="PTS_EIIC_1"/>
</dbReference>
<dbReference type="Pfam" id="PF00367">
    <property type="entry name" value="PTS_EIIB"/>
    <property type="match status" value="1"/>
</dbReference>
<feature type="domain" description="PTS EIIB type-1" evidence="13">
    <location>
        <begin position="6"/>
        <end position="88"/>
    </location>
</feature>
<evidence type="ECO:0000259" key="14">
    <source>
        <dbReference type="PROSITE" id="PS51103"/>
    </source>
</evidence>
<name>A0AA37IYT9_9FIRM</name>
<dbReference type="AlphaFoldDB" id="A0AA37IYT9"/>
<dbReference type="CDD" id="cd00212">
    <property type="entry name" value="PTS_IIB_glc"/>
    <property type="match status" value="1"/>
</dbReference>
<keyword evidence="3" id="KW-1003">Cell membrane</keyword>
<dbReference type="GO" id="GO:0009401">
    <property type="term" value="P:phosphoenolpyruvate-dependent sugar phosphotransferase system"/>
    <property type="evidence" value="ECO:0007669"/>
    <property type="project" value="UniProtKB-KW"/>
</dbReference>
<feature type="transmembrane region" description="Helical" evidence="12">
    <location>
        <begin position="297"/>
        <end position="318"/>
    </location>
</feature>
<protein>
    <recommendedName>
        <fullName evidence="17">PTS beta-glucoside transporter subunit IIABC</fullName>
    </recommendedName>
</protein>
<evidence type="ECO:0000259" key="13">
    <source>
        <dbReference type="PROSITE" id="PS51098"/>
    </source>
</evidence>
<proteinExistence type="predicted"/>
<evidence type="ECO:0000256" key="12">
    <source>
        <dbReference type="SAM" id="Phobius"/>
    </source>
</evidence>
<dbReference type="InterPro" id="IPR050558">
    <property type="entry name" value="PTS_Sugar-Specific_Components"/>
</dbReference>
<feature type="transmembrane region" description="Helical" evidence="12">
    <location>
        <begin position="152"/>
        <end position="171"/>
    </location>
</feature>
<feature type="domain" description="PTS EIIC type-1" evidence="14">
    <location>
        <begin position="113"/>
        <end position="462"/>
    </location>
</feature>
<keyword evidence="6" id="KW-0598">Phosphotransferase system</keyword>
<evidence type="ECO:0000256" key="10">
    <source>
        <dbReference type="ARBA" id="ARBA00023136"/>
    </source>
</evidence>
<evidence type="ECO:0000256" key="7">
    <source>
        <dbReference type="ARBA" id="ARBA00022692"/>
    </source>
</evidence>
<feature type="transmembrane region" description="Helical" evidence="12">
    <location>
        <begin position="215"/>
        <end position="235"/>
    </location>
</feature>
<dbReference type="InterPro" id="IPR036878">
    <property type="entry name" value="Glu_permease_IIB"/>
</dbReference>
<dbReference type="GO" id="GO:0005886">
    <property type="term" value="C:plasma membrane"/>
    <property type="evidence" value="ECO:0007669"/>
    <property type="project" value="UniProtKB-SubCell"/>
</dbReference>
<dbReference type="PROSITE" id="PS51103">
    <property type="entry name" value="PTS_EIIC_TYPE_1"/>
    <property type="match status" value="1"/>
</dbReference>
<dbReference type="GO" id="GO:0008982">
    <property type="term" value="F:protein-N(PI)-phosphohistidine-sugar phosphotransferase activity"/>
    <property type="evidence" value="ECO:0007669"/>
    <property type="project" value="InterPro"/>
</dbReference>
<dbReference type="Pfam" id="PF02378">
    <property type="entry name" value="PTS_EIIC"/>
    <property type="match status" value="1"/>
</dbReference>
<feature type="transmembrane region" description="Helical" evidence="12">
    <location>
        <begin position="429"/>
        <end position="452"/>
    </location>
</feature>
<dbReference type="InterPro" id="IPR001996">
    <property type="entry name" value="PTS_IIB_1"/>
</dbReference>
<dbReference type="PROSITE" id="PS51098">
    <property type="entry name" value="PTS_EIIB_TYPE_1"/>
    <property type="match status" value="1"/>
</dbReference>
<evidence type="ECO:0000256" key="5">
    <source>
        <dbReference type="ARBA" id="ARBA00022679"/>
    </source>
</evidence>
<keyword evidence="4" id="KW-0762">Sugar transport</keyword>
<evidence type="ECO:0000256" key="6">
    <source>
        <dbReference type="ARBA" id="ARBA00022683"/>
    </source>
</evidence>
<accession>A0AA37IYT9</accession>
<reference evidence="15" key="1">
    <citation type="journal article" date="2022" name="Int. J. Syst. Evol. Microbiol.">
        <title>Genome-based, phenotypic and chemotaxonomic classification of Faecalibacterium strains: proposal of three novel species Faecalibacterium duncaniae sp. nov., Faecalibacterium hattorii sp. nov. and Faecalibacterium gallinarum sp. nov. .</title>
        <authorList>
            <person name="Sakamoto M."/>
            <person name="Sakurai N."/>
            <person name="Tanno H."/>
            <person name="Iino T."/>
            <person name="Ohkuma M."/>
            <person name="Endo A."/>
        </authorList>
    </citation>
    <scope>NUCLEOTIDE SEQUENCE</scope>
    <source>
        <strain evidence="15">JCM 17207</strain>
    </source>
</reference>
<keyword evidence="9 12" id="KW-1133">Transmembrane helix</keyword>
<evidence type="ECO:0000256" key="8">
    <source>
        <dbReference type="ARBA" id="ARBA00022777"/>
    </source>
</evidence>
<evidence type="ECO:0008006" key="17">
    <source>
        <dbReference type="Google" id="ProtNLM"/>
    </source>
</evidence>
<evidence type="ECO:0000256" key="3">
    <source>
        <dbReference type="ARBA" id="ARBA00022475"/>
    </source>
</evidence>
<keyword evidence="10 12" id="KW-0472">Membrane</keyword>
<evidence type="ECO:0000313" key="16">
    <source>
        <dbReference type="Proteomes" id="UP001055185"/>
    </source>
</evidence>
<dbReference type="GO" id="GO:0090589">
    <property type="term" value="F:protein-phosphocysteine-trehalose phosphotransferase system transporter activity"/>
    <property type="evidence" value="ECO:0007669"/>
    <property type="project" value="TreeGrafter"/>
</dbReference>
<keyword evidence="5" id="KW-0808">Transferase</keyword>
<dbReference type="GO" id="GO:0016301">
    <property type="term" value="F:kinase activity"/>
    <property type="evidence" value="ECO:0007669"/>
    <property type="project" value="UniProtKB-KW"/>
</dbReference>
<feature type="transmembrane region" description="Helical" evidence="12">
    <location>
        <begin position="111"/>
        <end position="132"/>
    </location>
</feature>
<dbReference type="PANTHER" id="PTHR30175:SF1">
    <property type="entry name" value="PTS SYSTEM ARBUTIN-, CELLOBIOSE-, AND SALICIN-SPECIFIC EIIBC COMPONENT-RELATED"/>
    <property type="match status" value="1"/>
</dbReference>
<feature type="transmembrane region" description="Helical" evidence="12">
    <location>
        <begin position="274"/>
        <end position="290"/>
    </location>
</feature>
<evidence type="ECO:0000256" key="9">
    <source>
        <dbReference type="ARBA" id="ARBA00022989"/>
    </source>
</evidence>
<keyword evidence="2" id="KW-0813">Transport</keyword>
<feature type="transmembrane region" description="Helical" evidence="12">
    <location>
        <begin position="247"/>
        <end position="268"/>
    </location>
</feature>
<feature type="transmembrane region" description="Helical" evidence="12">
    <location>
        <begin position="330"/>
        <end position="350"/>
    </location>
</feature>
<dbReference type="SUPFAM" id="SSF55604">
    <property type="entry name" value="Glucose permease domain IIB"/>
    <property type="match status" value="1"/>
</dbReference>
<comment type="subcellular location">
    <subcellularLocation>
        <location evidence="1">Cell membrane</location>
        <topology evidence="1">Multi-pass membrane protein</topology>
    </subcellularLocation>
</comment>
<dbReference type="Gene3D" id="3.30.1360.60">
    <property type="entry name" value="Glucose permease domain IIB"/>
    <property type="match status" value="1"/>
</dbReference>
<evidence type="ECO:0000256" key="2">
    <source>
        <dbReference type="ARBA" id="ARBA00022448"/>
    </source>
</evidence>
<dbReference type="InterPro" id="IPR003352">
    <property type="entry name" value="PTS_EIIC"/>
</dbReference>
<evidence type="ECO:0000256" key="4">
    <source>
        <dbReference type="ARBA" id="ARBA00022597"/>
    </source>
</evidence>
<feature type="transmembrane region" description="Helical" evidence="12">
    <location>
        <begin position="389"/>
        <end position="409"/>
    </location>
</feature>
<feature type="transmembrane region" description="Helical" evidence="12">
    <location>
        <begin position="183"/>
        <end position="203"/>
    </location>
</feature>
<dbReference type="Proteomes" id="UP001055185">
    <property type="component" value="Unassembled WGS sequence"/>
</dbReference>
<keyword evidence="8" id="KW-0418">Kinase</keyword>
<dbReference type="EMBL" id="BQKV01000046">
    <property type="protein sequence ID" value="GJN64824.1"/>
    <property type="molecule type" value="Genomic_DNA"/>
</dbReference>
<keyword evidence="16" id="KW-1185">Reference proteome</keyword>
<organism evidence="15 16">
    <name type="scientific">Faecalibacterium gallinarum</name>
    <dbReference type="NCBI Taxonomy" id="2903556"/>
    <lineage>
        <taxon>Bacteria</taxon>
        <taxon>Bacillati</taxon>
        <taxon>Bacillota</taxon>
        <taxon>Clostridia</taxon>
        <taxon>Eubacteriales</taxon>
        <taxon>Oscillospiraceae</taxon>
        <taxon>Faecalibacterium</taxon>
    </lineage>
</organism>
<keyword evidence="7 12" id="KW-0812">Transmembrane</keyword>
<dbReference type="PROSITE" id="PS01035">
    <property type="entry name" value="PTS_EIIB_TYPE_1_CYS"/>
    <property type="match status" value="1"/>
</dbReference>
<feature type="active site" description="Phosphocysteine intermediate; for EIIB activity" evidence="11">
    <location>
        <position position="28"/>
    </location>
</feature>
<evidence type="ECO:0000313" key="15">
    <source>
        <dbReference type="EMBL" id="GJN64824.1"/>
    </source>
</evidence>
<comment type="caution">
    <text evidence="15">The sequence shown here is derived from an EMBL/GenBank/DDBJ whole genome shotgun (WGS) entry which is preliminary data.</text>
</comment>